<comment type="caution">
    <text evidence="3">The sequence shown here is derived from an EMBL/GenBank/DDBJ whole genome shotgun (WGS) entry which is preliminary data.</text>
</comment>
<evidence type="ECO:0000313" key="3">
    <source>
        <dbReference type="EMBL" id="RXH54005.1"/>
    </source>
</evidence>
<reference evidence="4" key="2">
    <citation type="submission" date="2019-02" db="EMBL/GenBank/DDBJ databases">
        <title>Granulicella sibirica sp. nov., a psychrotolerant acidobacterium isolated from an organic soil layer in forested tundra, West Siberia.</title>
        <authorList>
            <person name="Oshkin I.Y."/>
            <person name="Kulichevskaya I.S."/>
            <person name="Rijpstra W.I.C."/>
            <person name="Sinninghe Damste J.S."/>
            <person name="Rakitin A.L."/>
            <person name="Ravin N.V."/>
            <person name="Dedysh S.N."/>
        </authorList>
    </citation>
    <scope>NUCLEOTIDE SEQUENCE [LARGE SCALE GENOMIC DNA]</scope>
    <source>
        <strain evidence="4">AF10</strain>
    </source>
</reference>
<name>A0A4Q0SSX6_9BACT</name>
<accession>A0A4Q0SSX6</accession>
<dbReference type="SUPFAM" id="SSF51735">
    <property type="entry name" value="NAD(P)-binding Rossmann-fold domains"/>
    <property type="match status" value="1"/>
</dbReference>
<reference evidence="3 4" key="1">
    <citation type="submission" date="2018-11" db="EMBL/GenBank/DDBJ databases">
        <authorList>
            <person name="Mardanov A.V."/>
            <person name="Ravin N.V."/>
            <person name="Dedysh S.N."/>
        </authorList>
    </citation>
    <scope>NUCLEOTIDE SEQUENCE [LARGE SCALE GENOMIC DNA]</scope>
    <source>
        <strain evidence="3 4">AF10</strain>
    </source>
</reference>
<evidence type="ECO:0000259" key="2">
    <source>
        <dbReference type="Pfam" id="PF01370"/>
    </source>
</evidence>
<dbReference type="RefSeq" id="WP_128915556.1">
    <property type="nucleotide sequence ID" value="NZ_RDSM01000006.1"/>
</dbReference>
<dbReference type="AlphaFoldDB" id="A0A4Q0SSX6"/>
<organism evidence="3 4">
    <name type="scientific">Granulicella sibirica</name>
    <dbReference type="NCBI Taxonomy" id="2479048"/>
    <lineage>
        <taxon>Bacteria</taxon>
        <taxon>Pseudomonadati</taxon>
        <taxon>Acidobacteriota</taxon>
        <taxon>Terriglobia</taxon>
        <taxon>Terriglobales</taxon>
        <taxon>Acidobacteriaceae</taxon>
        <taxon>Granulicella</taxon>
    </lineage>
</organism>
<dbReference type="OrthoDB" id="9766450at2"/>
<dbReference type="EMBL" id="RDSM01000006">
    <property type="protein sequence ID" value="RXH54005.1"/>
    <property type="molecule type" value="Genomic_DNA"/>
</dbReference>
<feature type="domain" description="NAD-dependent epimerase/dehydratase" evidence="2">
    <location>
        <begin position="185"/>
        <end position="297"/>
    </location>
</feature>
<evidence type="ECO:0000313" key="4">
    <source>
        <dbReference type="Proteomes" id="UP000289437"/>
    </source>
</evidence>
<evidence type="ECO:0000256" key="1">
    <source>
        <dbReference type="ARBA" id="ARBA00007637"/>
    </source>
</evidence>
<proteinExistence type="inferred from homology"/>
<dbReference type="PANTHER" id="PTHR43000">
    <property type="entry name" value="DTDP-D-GLUCOSE 4,6-DEHYDRATASE-RELATED"/>
    <property type="match status" value="1"/>
</dbReference>
<dbReference type="Proteomes" id="UP000289437">
    <property type="component" value="Unassembled WGS sequence"/>
</dbReference>
<sequence>MKIPLQTDVLQPELKVSKHILITGGAGFVGSHLADGLLAAGHRVRVLDDLIPQVHQNGPPSYLSAEVELVVGDVRDPNLLREVLKGIDVVFHFAATVGVGQSMYEISRYMSVNTQGTAELLQAILDTKSPLQKLVVASSMSIYGEGRYVCGGCGQAAFPPVRPVSQLKAGHWELHCDACGGVLQPEPTNETKPSEINSIYALSKRDQEELCLIYGRTYGLPVTALRFFNIYGTRQALSNPYTGVAAIFASRLINNQAPLVFEDGEQQRDFVSVHDIVRANMLAMERPESDGEVINIGCGKPIKIQRVAEILAEALGKPELRPVISQKYRSGDIRHCFADLTKARRLLGYEPQVSHEEGFRELAAWLAHQEAEDKAETMLQELSTYGLTA</sequence>
<dbReference type="InterPro" id="IPR036291">
    <property type="entry name" value="NAD(P)-bd_dom_sf"/>
</dbReference>
<feature type="domain" description="NAD-dependent epimerase/dehydratase" evidence="2">
    <location>
        <begin position="20"/>
        <end position="148"/>
    </location>
</feature>
<dbReference type="Gene3D" id="3.40.50.720">
    <property type="entry name" value="NAD(P)-binding Rossmann-like Domain"/>
    <property type="match status" value="1"/>
</dbReference>
<dbReference type="PRINTS" id="PR01713">
    <property type="entry name" value="NUCEPIMERASE"/>
</dbReference>
<dbReference type="Pfam" id="PF01370">
    <property type="entry name" value="Epimerase"/>
    <property type="match status" value="2"/>
</dbReference>
<gene>
    <name evidence="3" type="ORF">GRAN_4974</name>
</gene>
<keyword evidence="4" id="KW-1185">Reference proteome</keyword>
<protein>
    <submittedName>
        <fullName evidence="3">UDP-glucose 4-epimerase</fullName>
    </submittedName>
</protein>
<dbReference type="InterPro" id="IPR001509">
    <property type="entry name" value="Epimerase_deHydtase"/>
</dbReference>
<comment type="similarity">
    <text evidence="1">Belongs to the NAD(P)-dependent epimerase/dehydratase family.</text>
</comment>